<organism evidence="1 2">
    <name type="scientific">candidate division WOR-3 bacterium</name>
    <dbReference type="NCBI Taxonomy" id="2052148"/>
    <lineage>
        <taxon>Bacteria</taxon>
        <taxon>Bacteria division WOR-3</taxon>
    </lineage>
</organism>
<accession>A0A350HAF3</accession>
<evidence type="ECO:0000313" key="2">
    <source>
        <dbReference type="Proteomes" id="UP000264062"/>
    </source>
</evidence>
<reference evidence="1 2" key="1">
    <citation type="journal article" date="2018" name="Nat. Biotechnol.">
        <title>A standardized bacterial taxonomy based on genome phylogeny substantially revises the tree of life.</title>
        <authorList>
            <person name="Parks D.H."/>
            <person name="Chuvochina M."/>
            <person name="Waite D.W."/>
            <person name="Rinke C."/>
            <person name="Skarshewski A."/>
            <person name="Chaumeil P.A."/>
            <person name="Hugenholtz P."/>
        </authorList>
    </citation>
    <scope>NUCLEOTIDE SEQUENCE [LARGE SCALE GENOMIC DNA]</scope>
    <source>
        <strain evidence="1">UBA9956</strain>
    </source>
</reference>
<evidence type="ECO:0000313" key="1">
    <source>
        <dbReference type="EMBL" id="HAV92519.1"/>
    </source>
</evidence>
<dbReference type="PROSITE" id="PS51257">
    <property type="entry name" value="PROKAR_LIPOPROTEIN"/>
    <property type="match status" value="1"/>
</dbReference>
<dbReference type="EMBL" id="DMZY01000146">
    <property type="protein sequence ID" value="HAV92519.1"/>
    <property type="molecule type" value="Genomic_DNA"/>
</dbReference>
<protein>
    <recommendedName>
        <fullName evidence="3">Mce/MlaD domain-containing protein</fullName>
    </recommendedName>
</protein>
<sequence>MKRILMFISLLFIMTSCDKYLELKVKFDGKTEILPRSDVMYEDSVIGTVSKVEYDTKTTMVYILISPEYRSRMNTKTMFFKVKENGKENIMVLLNDEDEAKVLTDGDVVEGMEEFMYYVFRVADKVKVKVKEFLESKEWRDFTNMVTEKINKTYNTTKDELDDETKDIRKDIDEFVNKMNDKYGKEIGEKAKEFVDSLFKSKEEK</sequence>
<comment type="caution">
    <text evidence="1">The sequence shown here is derived from an EMBL/GenBank/DDBJ whole genome shotgun (WGS) entry which is preliminary data.</text>
</comment>
<dbReference type="Proteomes" id="UP000264062">
    <property type="component" value="Unassembled WGS sequence"/>
</dbReference>
<dbReference type="AlphaFoldDB" id="A0A350HAF3"/>
<evidence type="ECO:0008006" key="3">
    <source>
        <dbReference type="Google" id="ProtNLM"/>
    </source>
</evidence>
<name>A0A350HAF3_UNCW3</name>
<proteinExistence type="predicted"/>
<gene>
    <name evidence="1" type="ORF">DCW38_04985</name>
</gene>